<accession>H8GRX5</accession>
<reference evidence="2 3" key="1">
    <citation type="journal article" date="2012" name="PLoS ONE">
        <title>Genome sequence and transcriptome analysis of the radioresistant bacterium Deinococcus gobiensis: insights into the extreme environmental adaptations.</title>
        <authorList>
            <person name="Yuan M."/>
            <person name="Chen M."/>
            <person name="Zhang W."/>
            <person name="Lu W."/>
            <person name="Wang J."/>
            <person name="Yang M."/>
            <person name="Zhao P."/>
            <person name="Tang R."/>
            <person name="Li X."/>
            <person name="Hao Y."/>
            <person name="Zhou Z."/>
            <person name="Zhan Y."/>
            <person name="Yu H."/>
            <person name="Teng C."/>
            <person name="Yan Y."/>
            <person name="Ping S."/>
            <person name="Wang Y."/>
            <person name="Lin M."/>
        </authorList>
    </citation>
    <scope>NUCLEOTIDE SEQUENCE [LARGE SCALE GENOMIC DNA]</scope>
    <source>
        <strain evidence="2 3">I-0</strain>
    </source>
</reference>
<feature type="compositionally biased region" description="Basic and acidic residues" evidence="1">
    <location>
        <begin position="127"/>
        <end position="148"/>
    </location>
</feature>
<proteinExistence type="predicted"/>
<dbReference type="STRING" id="745776.DGo_CA2439"/>
<feature type="compositionally biased region" description="Basic and acidic residues" evidence="1">
    <location>
        <begin position="82"/>
        <end position="107"/>
    </location>
</feature>
<dbReference type="AlphaFoldDB" id="H8GRX5"/>
<protein>
    <submittedName>
        <fullName evidence="2">Uncharacterized protein</fullName>
    </submittedName>
</protein>
<evidence type="ECO:0000313" key="2">
    <source>
        <dbReference type="EMBL" id="AFD26366.1"/>
    </source>
</evidence>
<sequence length="289" mass="31457">MSGAAATRPGLSDRLPVHQALHLAVPRVAGHHRRGGGGGRLDRRDRALRPAGLGAVGGRHLLDGRAGRDLRDDGLPLRPRQRRQEHPGALRHPPRPEDRRREPRPDLRPAAAGRRAQRGELLVLPRRAGDGRHPVLRAPHREPGRPDARQRGLLRRQHVAGPDDAGRCGRRRGVAHPDLMDGPAAWAALVPPQAALAFVEGDERLALTLLSRARDARPPESLAWAQLERLCGLVLIHILREVEGTFALERADACLDRLGGARPDLGWLEAAAPEDRDQPGRGGDGGRMP</sequence>
<feature type="compositionally biased region" description="Basic and acidic residues" evidence="1">
    <location>
        <begin position="60"/>
        <end position="75"/>
    </location>
</feature>
<keyword evidence="3" id="KW-1185">Reference proteome</keyword>
<dbReference type="HOGENOM" id="CLU_962147_0_0_0"/>
<organism evidence="2 3">
    <name type="scientific">Deinococcus gobiensis (strain DSM 21396 / JCM 16679 / CGMCC 1.7299 / I-0)</name>
    <dbReference type="NCBI Taxonomy" id="745776"/>
    <lineage>
        <taxon>Bacteria</taxon>
        <taxon>Thermotogati</taxon>
        <taxon>Deinococcota</taxon>
        <taxon>Deinococci</taxon>
        <taxon>Deinococcales</taxon>
        <taxon>Deinococcaceae</taxon>
        <taxon>Deinococcus</taxon>
    </lineage>
</organism>
<feature type="compositionally biased region" description="Gly residues" evidence="1">
    <location>
        <begin position="280"/>
        <end position="289"/>
    </location>
</feature>
<dbReference type="PATRIC" id="fig|745776.4.peg.2503"/>
<feature type="region of interest" description="Disordered" evidence="1">
    <location>
        <begin position="26"/>
        <end position="148"/>
    </location>
</feature>
<dbReference type="EMBL" id="CP002191">
    <property type="protein sequence ID" value="AFD26366.1"/>
    <property type="molecule type" value="Genomic_DNA"/>
</dbReference>
<gene>
    <name evidence="2" type="ordered locus">DGo_CA2439</name>
</gene>
<dbReference type="Proteomes" id="UP000007575">
    <property type="component" value="Chromosome"/>
</dbReference>
<name>H8GRX5_DEIGI</name>
<feature type="region of interest" description="Disordered" evidence="1">
    <location>
        <begin position="266"/>
        <end position="289"/>
    </location>
</feature>
<evidence type="ECO:0000256" key="1">
    <source>
        <dbReference type="SAM" id="MobiDB-lite"/>
    </source>
</evidence>
<evidence type="ECO:0000313" key="3">
    <source>
        <dbReference type="Proteomes" id="UP000007575"/>
    </source>
</evidence>
<dbReference type="KEGG" id="dgo:DGo_CA2439"/>